<comment type="caution">
    <text evidence="1">The sequence shown here is derived from an EMBL/GenBank/DDBJ whole genome shotgun (WGS) entry which is preliminary data.</text>
</comment>
<evidence type="ECO:0000313" key="1">
    <source>
        <dbReference type="EMBL" id="EDM27522.1"/>
    </source>
</evidence>
<dbReference type="EMBL" id="ABCK01000009">
    <property type="protein sequence ID" value="EDM27522.1"/>
    <property type="molecule type" value="Genomic_DNA"/>
</dbReference>
<evidence type="ECO:0000313" key="2">
    <source>
        <dbReference type="Proteomes" id="UP000004947"/>
    </source>
</evidence>
<keyword evidence="2" id="KW-1185">Reference proteome</keyword>
<dbReference type="PROSITE" id="PS51257">
    <property type="entry name" value="PROKAR_LIPOPROTEIN"/>
    <property type="match status" value="1"/>
</dbReference>
<gene>
    <name evidence="1" type="ORF">LNTAR_05401</name>
</gene>
<protein>
    <submittedName>
        <fullName evidence="1">Uncharacterized protein</fullName>
    </submittedName>
</protein>
<dbReference type="AlphaFoldDB" id="A6DLR7"/>
<proteinExistence type="predicted"/>
<dbReference type="RefSeq" id="WP_007278826.1">
    <property type="nucleotide sequence ID" value="NZ_ABCK01000009.1"/>
</dbReference>
<accession>A6DLR7</accession>
<organism evidence="1 2">
    <name type="scientific">Lentisphaera araneosa HTCC2155</name>
    <dbReference type="NCBI Taxonomy" id="313628"/>
    <lineage>
        <taxon>Bacteria</taxon>
        <taxon>Pseudomonadati</taxon>
        <taxon>Lentisphaerota</taxon>
        <taxon>Lentisphaeria</taxon>
        <taxon>Lentisphaerales</taxon>
        <taxon>Lentisphaeraceae</taxon>
        <taxon>Lentisphaera</taxon>
    </lineage>
</organism>
<dbReference type="Proteomes" id="UP000004947">
    <property type="component" value="Unassembled WGS sequence"/>
</dbReference>
<name>A6DLR7_9BACT</name>
<reference evidence="1 2" key="1">
    <citation type="journal article" date="2010" name="J. Bacteriol.">
        <title>Genome sequence of Lentisphaera araneosa HTCC2155T, the type species of the order Lentisphaerales in the phylum Lentisphaerae.</title>
        <authorList>
            <person name="Thrash J.C."/>
            <person name="Cho J.C."/>
            <person name="Vergin K.L."/>
            <person name="Morris R.M."/>
            <person name="Giovannoni S.J."/>
        </authorList>
    </citation>
    <scope>NUCLEOTIDE SEQUENCE [LARGE SCALE GENOMIC DNA]</scope>
    <source>
        <strain evidence="1 2">HTCC2155</strain>
    </source>
</reference>
<sequence>MIKPVNFILVVSLLISLISCSEQIGGGSRSINSKVITFGIKSDKTLGFIICSDISSIGTISSGGTEWKGHDGSAWKGYIKPLEGPSIEYSASSKSMNINGNNYDFNTGRIFIITTENSKISISQMPNEIKDGDYKKEIDRIISLKEVQKIIPNK</sequence>